<dbReference type="EMBL" id="CP144699">
    <property type="protein sequence ID" value="WVZ20504.1"/>
    <property type="molecule type" value="Genomic_DNA"/>
</dbReference>
<keyword evidence="3" id="KW-1185">Reference proteome</keyword>
<dbReference type="AlphaFoldDB" id="A0AAQ3P2E4"/>
<proteinExistence type="predicted"/>
<evidence type="ECO:0000256" key="1">
    <source>
        <dbReference type="SAM" id="MobiDB-lite"/>
    </source>
</evidence>
<feature type="region of interest" description="Disordered" evidence="1">
    <location>
        <begin position="149"/>
        <end position="180"/>
    </location>
</feature>
<dbReference type="PANTHER" id="PTHR34206">
    <property type="entry name" value="OS06G0193300 PROTEIN"/>
    <property type="match status" value="1"/>
</dbReference>
<reference evidence="2 3" key="1">
    <citation type="journal article" date="2023" name="Life. Sci Alliance">
        <title>Evolutionary insights into 3D genome organization and epigenetic landscape of Vigna mungo.</title>
        <authorList>
            <person name="Junaid A."/>
            <person name="Singh B."/>
            <person name="Bhatia S."/>
        </authorList>
    </citation>
    <scope>NUCLEOTIDE SEQUENCE [LARGE SCALE GENOMIC DNA]</scope>
    <source>
        <strain evidence="2">Urdbean</strain>
    </source>
</reference>
<feature type="region of interest" description="Disordered" evidence="1">
    <location>
        <begin position="206"/>
        <end position="236"/>
    </location>
</feature>
<evidence type="ECO:0000313" key="3">
    <source>
        <dbReference type="Proteomes" id="UP001374535"/>
    </source>
</evidence>
<gene>
    <name evidence="2" type="ORF">V8G54_007826</name>
</gene>
<accession>A0AAQ3P2E4</accession>
<dbReference type="Proteomes" id="UP001374535">
    <property type="component" value="Chromosome 2"/>
</dbReference>
<evidence type="ECO:0000313" key="2">
    <source>
        <dbReference type="EMBL" id="WVZ20504.1"/>
    </source>
</evidence>
<feature type="compositionally biased region" description="Basic residues" evidence="1">
    <location>
        <begin position="151"/>
        <end position="176"/>
    </location>
</feature>
<name>A0AAQ3P2E4_VIGMU</name>
<protein>
    <submittedName>
        <fullName evidence="2">Uncharacterized protein</fullName>
    </submittedName>
</protein>
<organism evidence="2 3">
    <name type="scientific">Vigna mungo</name>
    <name type="common">Black gram</name>
    <name type="synonym">Phaseolus mungo</name>
    <dbReference type="NCBI Taxonomy" id="3915"/>
    <lineage>
        <taxon>Eukaryota</taxon>
        <taxon>Viridiplantae</taxon>
        <taxon>Streptophyta</taxon>
        <taxon>Embryophyta</taxon>
        <taxon>Tracheophyta</taxon>
        <taxon>Spermatophyta</taxon>
        <taxon>Magnoliopsida</taxon>
        <taxon>eudicotyledons</taxon>
        <taxon>Gunneridae</taxon>
        <taxon>Pentapetalae</taxon>
        <taxon>rosids</taxon>
        <taxon>fabids</taxon>
        <taxon>Fabales</taxon>
        <taxon>Fabaceae</taxon>
        <taxon>Papilionoideae</taxon>
        <taxon>50 kb inversion clade</taxon>
        <taxon>NPAAA clade</taxon>
        <taxon>indigoferoid/millettioid clade</taxon>
        <taxon>Phaseoleae</taxon>
        <taxon>Vigna</taxon>
    </lineage>
</organism>
<sequence length="236" mass="27183">MGRNPRYWSEIECLGFQSEGKSGLWFGGKRCAVADLRGGGARMAADAVRNDARQAGSGEMDAKEENENVNGRWLRESLDSSALTFKGLKSGVYKDCSEGIVCYQDERGEIICEVYDEGLYFKRIQNLNNNYPREEGWDLPQVEQQLCSTRAKPKKKRSHEGHGRMKINCKGRSSGKKQREEPRIKYLWKVHLIRFEAFTKENLDQTETDTHAVKNDLRRPNGDHEKHELRRLDKDD</sequence>
<dbReference type="PANTHER" id="PTHR34206:SF1">
    <property type="entry name" value="OS10G0390701 PROTEIN"/>
    <property type="match status" value="1"/>
</dbReference>